<evidence type="ECO:0000256" key="1">
    <source>
        <dbReference type="ARBA" id="ARBA00023125"/>
    </source>
</evidence>
<evidence type="ECO:0000259" key="2">
    <source>
        <dbReference type="PROSITE" id="PS50943"/>
    </source>
</evidence>
<dbReference type="PROSITE" id="PS50943">
    <property type="entry name" value="HTH_CROC1"/>
    <property type="match status" value="1"/>
</dbReference>
<dbReference type="SUPFAM" id="SSF47413">
    <property type="entry name" value="lambda repressor-like DNA-binding domains"/>
    <property type="match status" value="1"/>
</dbReference>
<dbReference type="InterPro" id="IPR001387">
    <property type="entry name" value="Cro/C1-type_HTH"/>
</dbReference>
<dbReference type="RefSeq" id="WP_070112844.1">
    <property type="nucleotide sequence ID" value="NZ_CAAJVA010000025.1"/>
</dbReference>
<protein>
    <submittedName>
        <fullName evidence="3">Antitoxin PezA</fullName>
    </submittedName>
</protein>
<evidence type="ECO:0000313" key="4">
    <source>
        <dbReference type="Proteomes" id="UP000189137"/>
    </source>
</evidence>
<accession>A0A9X8WQI3</accession>
<dbReference type="Gene3D" id="1.10.260.40">
    <property type="entry name" value="lambda repressor-like DNA-binding domains"/>
    <property type="match status" value="1"/>
</dbReference>
<evidence type="ECO:0000313" key="3">
    <source>
        <dbReference type="EMBL" id="SJS38956.1"/>
    </source>
</evidence>
<gene>
    <name evidence="3" type="primary">pezA_1</name>
    <name evidence="3" type="ORF">SAMEA3375112_01953</name>
</gene>
<keyword evidence="1" id="KW-0238">DNA-binding</keyword>
<sequence>MIDKRIRELRLKLNLSQDEFANELTLKRNTISLIENGKRNTSERTLNDICKKWNVSEEWLKNGTGEMFTIKDLDEQYASLVGELSKKENEVEREIILKMFKLNKKYLTVFDKMIDSLLEIEE</sequence>
<proteinExistence type="predicted"/>
<dbReference type="AlphaFoldDB" id="A0A9X8WQI3"/>
<name>A0A9X8WQI3_CLODI</name>
<reference evidence="3 4" key="1">
    <citation type="submission" date="2017-02" db="EMBL/GenBank/DDBJ databases">
        <authorList>
            <consortium name="Pathogen Informatics"/>
        </authorList>
    </citation>
    <scope>NUCLEOTIDE SEQUENCE [LARGE SCALE GENOMIC DNA]</scope>
    <source>
        <strain evidence="3 4">VRECD0157</strain>
    </source>
</reference>
<dbReference type="SMART" id="SM00530">
    <property type="entry name" value="HTH_XRE"/>
    <property type="match status" value="1"/>
</dbReference>
<dbReference type="CDD" id="cd00093">
    <property type="entry name" value="HTH_XRE"/>
    <property type="match status" value="1"/>
</dbReference>
<dbReference type="Pfam" id="PF12844">
    <property type="entry name" value="HTH_19"/>
    <property type="match status" value="1"/>
</dbReference>
<dbReference type="PANTHER" id="PTHR46558">
    <property type="entry name" value="TRACRIPTIONAL REGULATORY PROTEIN-RELATED-RELATED"/>
    <property type="match status" value="1"/>
</dbReference>
<dbReference type="Proteomes" id="UP000189137">
    <property type="component" value="Unassembled WGS sequence"/>
</dbReference>
<dbReference type="PANTHER" id="PTHR46558:SF3">
    <property type="entry name" value="TRANSCRIPTIONAL REGULATOR"/>
    <property type="match status" value="1"/>
</dbReference>
<dbReference type="InterPro" id="IPR010982">
    <property type="entry name" value="Lambda_DNA-bd_dom_sf"/>
</dbReference>
<dbReference type="EMBL" id="FUPS01000006">
    <property type="protein sequence ID" value="SJS38956.1"/>
    <property type="molecule type" value="Genomic_DNA"/>
</dbReference>
<organism evidence="3 4">
    <name type="scientific">Clostridioides difficile</name>
    <name type="common">Peptoclostridium difficile</name>
    <dbReference type="NCBI Taxonomy" id="1496"/>
    <lineage>
        <taxon>Bacteria</taxon>
        <taxon>Bacillati</taxon>
        <taxon>Bacillota</taxon>
        <taxon>Clostridia</taxon>
        <taxon>Peptostreptococcales</taxon>
        <taxon>Peptostreptococcaceae</taxon>
        <taxon>Clostridioides</taxon>
    </lineage>
</organism>
<feature type="domain" description="HTH cro/C1-type" evidence="2">
    <location>
        <begin position="6"/>
        <end position="60"/>
    </location>
</feature>
<comment type="caution">
    <text evidence="3">The sequence shown here is derived from an EMBL/GenBank/DDBJ whole genome shotgun (WGS) entry which is preliminary data.</text>
</comment>
<dbReference type="GO" id="GO:0003677">
    <property type="term" value="F:DNA binding"/>
    <property type="evidence" value="ECO:0007669"/>
    <property type="project" value="UniProtKB-KW"/>
</dbReference>